<dbReference type="Proteomes" id="UP001583177">
    <property type="component" value="Unassembled WGS sequence"/>
</dbReference>
<gene>
    <name evidence="1" type="ORF">Daus18300_005755</name>
</gene>
<comment type="caution">
    <text evidence="1">The sequence shown here is derived from an EMBL/GenBank/DDBJ whole genome shotgun (WGS) entry which is preliminary data.</text>
</comment>
<evidence type="ECO:0000313" key="2">
    <source>
        <dbReference type="Proteomes" id="UP001583177"/>
    </source>
</evidence>
<protein>
    <submittedName>
        <fullName evidence="1">Uncharacterized protein</fullName>
    </submittedName>
</protein>
<accession>A0ABR3WZD9</accession>
<dbReference type="EMBL" id="JAWRVE010000043">
    <property type="protein sequence ID" value="KAL1868919.1"/>
    <property type="molecule type" value="Genomic_DNA"/>
</dbReference>
<keyword evidence="2" id="KW-1185">Reference proteome</keyword>
<reference evidence="1 2" key="1">
    <citation type="journal article" date="2024" name="IMA Fungus">
        <title>IMA Genome - F19 : A genome assembly and annotation guide to empower mycologists, including annotated draft genome sequences of Ceratocystis pirilliformis, Diaporthe australafricana, Fusarium ophioides, Paecilomyces lecythidis, and Sporothrix stenoceras.</title>
        <authorList>
            <person name="Aylward J."/>
            <person name="Wilson A.M."/>
            <person name="Visagie C.M."/>
            <person name="Spraker J."/>
            <person name="Barnes I."/>
            <person name="Buitendag C."/>
            <person name="Ceriani C."/>
            <person name="Del Mar Angel L."/>
            <person name="du Plessis D."/>
            <person name="Fuchs T."/>
            <person name="Gasser K."/>
            <person name="Kramer D."/>
            <person name="Li W."/>
            <person name="Munsamy K."/>
            <person name="Piso A."/>
            <person name="Price J.L."/>
            <person name="Sonnekus B."/>
            <person name="Thomas C."/>
            <person name="van der Nest A."/>
            <person name="van Dijk A."/>
            <person name="van Heerden A."/>
            <person name="van Vuuren N."/>
            <person name="Yilmaz N."/>
            <person name="Duong T.A."/>
            <person name="van der Merwe N.A."/>
            <person name="Wingfield M.J."/>
            <person name="Wingfield B.D."/>
        </authorList>
    </citation>
    <scope>NUCLEOTIDE SEQUENCE [LARGE SCALE GENOMIC DNA]</scope>
    <source>
        <strain evidence="1 2">CMW 18300</strain>
    </source>
</reference>
<sequence>MAIIVFLNQVRAGTVDTDRLVTYQPSTNRFQDVAGSIDLVVAVKGQYNESSGTSSTIRFDKFMAHISLGRSEKVPSPGLEIHQGTLESLETMGNNAKAKGLESLSTYISIVDPRPVDDFDWGMLRMERGFELLHQAARCRNV</sequence>
<proteinExistence type="predicted"/>
<evidence type="ECO:0000313" key="1">
    <source>
        <dbReference type="EMBL" id="KAL1868919.1"/>
    </source>
</evidence>
<name>A0ABR3WZD9_9PEZI</name>
<organism evidence="1 2">
    <name type="scientific">Diaporthe australafricana</name>
    <dbReference type="NCBI Taxonomy" id="127596"/>
    <lineage>
        <taxon>Eukaryota</taxon>
        <taxon>Fungi</taxon>
        <taxon>Dikarya</taxon>
        <taxon>Ascomycota</taxon>
        <taxon>Pezizomycotina</taxon>
        <taxon>Sordariomycetes</taxon>
        <taxon>Sordariomycetidae</taxon>
        <taxon>Diaporthales</taxon>
        <taxon>Diaporthaceae</taxon>
        <taxon>Diaporthe</taxon>
    </lineage>
</organism>